<feature type="coiled-coil region" evidence="1">
    <location>
        <begin position="204"/>
        <end position="256"/>
    </location>
</feature>
<dbReference type="VEuPathDB" id="TrichDB:TVAGG3_0878750"/>
<proteinExistence type="predicted"/>
<feature type="coiled-coil region" evidence="1">
    <location>
        <begin position="425"/>
        <end position="452"/>
    </location>
</feature>
<dbReference type="FunCoup" id="A2FF90">
    <property type="interactions" value="28"/>
</dbReference>
<organism evidence="3 4">
    <name type="scientific">Trichomonas vaginalis (strain ATCC PRA-98 / G3)</name>
    <dbReference type="NCBI Taxonomy" id="412133"/>
    <lineage>
        <taxon>Eukaryota</taxon>
        <taxon>Metamonada</taxon>
        <taxon>Parabasalia</taxon>
        <taxon>Trichomonadida</taxon>
        <taxon>Trichomonadidae</taxon>
        <taxon>Trichomonas</taxon>
    </lineage>
</organism>
<evidence type="ECO:0000256" key="2">
    <source>
        <dbReference type="SAM" id="MobiDB-lite"/>
    </source>
</evidence>
<dbReference type="InParanoid" id="A2FF90"/>
<dbReference type="KEGG" id="tva:4754191"/>
<dbReference type="OMA" id="QPESINW"/>
<evidence type="ECO:0000313" key="3">
    <source>
        <dbReference type="EMBL" id="EAX96420.1"/>
    </source>
</evidence>
<keyword evidence="4" id="KW-1185">Reference proteome</keyword>
<dbReference type="STRING" id="5722.A2FF90"/>
<dbReference type="RefSeq" id="XP_001309350.1">
    <property type="nucleotide sequence ID" value="XM_001309349.1"/>
</dbReference>
<feature type="coiled-coil region" evidence="1">
    <location>
        <begin position="322"/>
        <end position="377"/>
    </location>
</feature>
<evidence type="ECO:0000256" key="1">
    <source>
        <dbReference type="SAM" id="Coils"/>
    </source>
</evidence>
<evidence type="ECO:0000313" key="4">
    <source>
        <dbReference type="Proteomes" id="UP000001542"/>
    </source>
</evidence>
<reference evidence="3" key="1">
    <citation type="submission" date="2006-10" db="EMBL/GenBank/DDBJ databases">
        <authorList>
            <person name="Amadeo P."/>
            <person name="Zhao Q."/>
            <person name="Wortman J."/>
            <person name="Fraser-Liggett C."/>
            <person name="Carlton J."/>
        </authorList>
    </citation>
    <scope>NUCLEOTIDE SEQUENCE</scope>
    <source>
        <strain evidence="3">G3</strain>
    </source>
</reference>
<name>A2FF90_TRIV3</name>
<feature type="coiled-coil region" evidence="1">
    <location>
        <begin position="594"/>
        <end position="628"/>
    </location>
</feature>
<feature type="coiled-coil region" evidence="1">
    <location>
        <begin position="665"/>
        <end position="895"/>
    </location>
</feature>
<gene>
    <name evidence="3" type="ORF">TVAG_441340</name>
</gene>
<dbReference type="VEuPathDB" id="TrichDB:TVAG_441340"/>
<protein>
    <submittedName>
        <fullName evidence="3">Uncharacterized protein</fullName>
    </submittedName>
</protein>
<reference evidence="3" key="2">
    <citation type="journal article" date="2007" name="Science">
        <title>Draft genome sequence of the sexually transmitted pathogen Trichomonas vaginalis.</title>
        <authorList>
            <person name="Carlton J.M."/>
            <person name="Hirt R.P."/>
            <person name="Silva J.C."/>
            <person name="Delcher A.L."/>
            <person name="Schatz M."/>
            <person name="Zhao Q."/>
            <person name="Wortman J.R."/>
            <person name="Bidwell S.L."/>
            <person name="Alsmark U.C.M."/>
            <person name="Besteiro S."/>
            <person name="Sicheritz-Ponten T."/>
            <person name="Noel C.J."/>
            <person name="Dacks J.B."/>
            <person name="Foster P.G."/>
            <person name="Simillion C."/>
            <person name="Van de Peer Y."/>
            <person name="Miranda-Saavedra D."/>
            <person name="Barton G.J."/>
            <person name="Westrop G.D."/>
            <person name="Mueller S."/>
            <person name="Dessi D."/>
            <person name="Fiori P.L."/>
            <person name="Ren Q."/>
            <person name="Paulsen I."/>
            <person name="Zhang H."/>
            <person name="Bastida-Corcuera F.D."/>
            <person name="Simoes-Barbosa A."/>
            <person name="Brown M.T."/>
            <person name="Hayes R.D."/>
            <person name="Mukherjee M."/>
            <person name="Okumura C.Y."/>
            <person name="Schneider R."/>
            <person name="Smith A.J."/>
            <person name="Vanacova S."/>
            <person name="Villalvazo M."/>
            <person name="Haas B.J."/>
            <person name="Pertea M."/>
            <person name="Feldblyum T.V."/>
            <person name="Utterback T.R."/>
            <person name="Shu C.L."/>
            <person name="Osoegawa K."/>
            <person name="de Jong P.J."/>
            <person name="Hrdy I."/>
            <person name="Horvathova L."/>
            <person name="Zubacova Z."/>
            <person name="Dolezal P."/>
            <person name="Malik S.B."/>
            <person name="Logsdon J.M. Jr."/>
            <person name="Henze K."/>
            <person name="Gupta A."/>
            <person name="Wang C.C."/>
            <person name="Dunne R.L."/>
            <person name="Upcroft J.A."/>
            <person name="Upcroft P."/>
            <person name="White O."/>
            <person name="Salzberg S.L."/>
            <person name="Tang P."/>
            <person name="Chiu C.-H."/>
            <person name="Lee Y.-S."/>
            <person name="Embley T.M."/>
            <person name="Coombs G.H."/>
            <person name="Mottram J.C."/>
            <person name="Tachezy J."/>
            <person name="Fraser-Liggett C.M."/>
            <person name="Johnson P.J."/>
        </authorList>
    </citation>
    <scope>NUCLEOTIDE SEQUENCE [LARGE SCALE GENOMIC DNA]</scope>
    <source>
        <strain evidence="3">G3</strain>
    </source>
</reference>
<dbReference type="SMR" id="A2FF90"/>
<dbReference type="Proteomes" id="UP000001542">
    <property type="component" value="Unassembled WGS sequence"/>
</dbReference>
<feature type="compositionally biased region" description="Acidic residues" evidence="2">
    <location>
        <begin position="1"/>
        <end position="12"/>
    </location>
</feature>
<dbReference type="EMBL" id="DS113759">
    <property type="protein sequence ID" value="EAX96420.1"/>
    <property type="molecule type" value="Genomic_DNA"/>
</dbReference>
<feature type="region of interest" description="Disordered" evidence="2">
    <location>
        <begin position="1"/>
        <end position="22"/>
    </location>
</feature>
<dbReference type="AlphaFoldDB" id="A2FF90"/>
<keyword evidence="1" id="KW-0175">Coiled coil</keyword>
<accession>A2FF90</accession>
<sequence length="1001" mass="115624">MSDFSSEGEDSPADQINQLKEENELLTKKNATLESQIERMFDVCNSVEAVTNENTKNKAAIKDLTLKNEELQNRLDHTLKQNQELNDLLESEKKSHQQARNEDASSLNKEFERLADDYVKKINSLTNELQNLKSQQNTDIINRKVFNSKLDKLYQASKWHFNVEINSIEELTKLLQSSENKKQEEIVIAEPQDDTNLKILVATAKRYKSKAKAALRQLEQLSNELDDKDQIINTLNEKIQKQEDEHLNEIQQVRDENSLIVQSLQKKITLMENRWTQEKNEFSKFKQDTKMNLLSQRNLVPEEITKDNSPDAHKIITLEVELQGLKSQLNDKSNLVNKLTAAKDETVEKLSKAMADNNNLQSELEKTKLECDNLRILSESSKKECESLRSSLLSKQQTQQQPQIEKVVEKPVENKSKQQVSKRKYDDLSNKLKESEKLVESLNKRVLELEDISLKQRVELSSLKDKLETTEKRELNTKLDLQEAKDSISKLTQAAKQPESINWSFPDFDASLQNQIEQIGRQKELQNQSKLQNIYKVIQNYFKLKELSLVKQNQDAKEVFDRLRAFTNSLVIDFTLHLNGNPSTLEEFLDSKQKDELVIKLQNLIQNNESLVRDLKNMNEQMNTIKSVLNLPASSNFESISTQISQQQKDIEQMKSIASKSLDSKRQMKKAMNKALIAANEIKRESENTVRDINVFADDNQKKIDLLQRTVETLRTKLHDSEQNLEQKTHELEDEKDKNEKLQDDYDLAICDTENKVEQKCGEKIKEMENQVSKAESQAKSYKLQLETSQKLLSNADSNIKILERDLELHKKKLVDLSTTFEEKLQTQRNQLVAVNKSAIDDLEKQISDRHKDIEQLCQENSSIQKELNEMKQKYQAAKIELRKMSKSLKQSEEVSSREKRLCEVTLRAKLAAADSQFNERISLLTNSFNEEKMKILSFAAESFPQYFSGSTVFDERQYRSVVKQASDELSRLTESDSTIRRLLCASESQSTVDAVAQAIM</sequence>